<proteinExistence type="predicted"/>
<evidence type="ECO:0000256" key="1">
    <source>
        <dbReference type="SAM" id="MobiDB-lite"/>
    </source>
</evidence>
<name>A0A0D7B784_9AGAR</name>
<reference evidence="2 3" key="1">
    <citation type="journal article" date="2015" name="Fungal Genet. Biol.">
        <title>Evolution of novel wood decay mechanisms in Agaricales revealed by the genome sequences of Fistulina hepatica and Cylindrobasidium torrendii.</title>
        <authorList>
            <person name="Floudas D."/>
            <person name="Held B.W."/>
            <person name="Riley R."/>
            <person name="Nagy L.G."/>
            <person name="Koehler G."/>
            <person name="Ransdell A.S."/>
            <person name="Younus H."/>
            <person name="Chow J."/>
            <person name="Chiniquy J."/>
            <person name="Lipzen A."/>
            <person name="Tritt A."/>
            <person name="Sun H."/>
            <person name="Haridas S."/>
            <person name="LaButti K."/>
            <person name="Ohm R.A."/>
            <person name="Kues U."/>
            <person name="Blanchette R.A."/>
            <person name="Grigoriev I.V."/>
            <person name="Minto R.E."/>
            <person name="Hibbett D.S."/>
        </authorList>
    </citation>
    <scope>NUCLEOTIDE SEQUENCE [LARGE SCALE GENOMIC DNA]</scope>
    <source>
        <strain evidence="2 3">FP15055 ss-10</strain>
    </source>
</reference>
<evidence type="ECO:0000313" key="3">
    <source>
        <dbReference type="Proteomes" id="UP000054007"/>
    </source>
</evidence>
<protein>
    <submittedName>
        <fullName evidence="2">Uncharacterized protein</fullName>
    </submittedName>
</protein>
<accession>A0A0D7B784</accession>
<gene>
    <name evidence="2" type="ORF">CYLTODRAFT_456355</name>
</gene>
<dbReference type="Proteomes" id="UP000054007">
    <property type="component" value="Unassembled WGS sequence"/>
</dbReference>
<organism evidence="2 3">
    <name type="scientific">Cylindrobasidium torrendii FP15055 ss-10</name>
    <dbReference type="NCBI Taxonomy" id="1314674"/>
    <lineage>
        <taxon>Eukaryota</taxon>
        <taxon>Fungi</taxon>
        <taxon>Dikarya</taxon>
        <taxon>Basidiomycota</taxon>
        <taxon>Agaricomycotina</taxon>
        <taxon>Agaricomycetes</taxon>
        <taxon>Agaricomycetidae</taxon>
        <taxon>Agaricales</taxon>
        <taxon>Marasmiineae</taxon>
        <taxon>Physalacriaceae</taxon>
        <taxon>Cylindrobasidium</taxon>
    </lineage>
</organism>
<dbReference type="EMBL" id="KN880592">
    <property type="protein sequence ID" value="KIY65386.1"/>
    <property type="molecule type" value="Genomic_DNA"/>
</dbReference>
<dbReference type="AlphaFoldDB" id="A0A0D7B784"/>
<feature type="region of interest" description="Disordered" evidence="1">
    <location>
        <begin position="424"/>
        <end position="522"/>
    </location>
</feature>
<sequence>MLFWQCFALFNVAQLQDNTRGTNTRWFGRAEFAIRNANPVSLAALATAATAAIGGGIKLGYDYFASVKEVELSYEDKVAAPTSKPHTLSHIDYICTVDIPTDWNTCAPSSRSTSLESPSDHFAITTCIIPQTTDIIRIPRPRKAPFLTPSDIFQRYEDAFSAFDTGASETMWSKLARHPVFQMALSRLLDVIVAVILVLAWRCLVKAYRFICSRAPDVYMYASCPAASYETMTEHLASNLVPAIMAVVPSRREAFVYQGRLATLTTMVVPSVCACENSHIPWAFFKFATRNIPRTLSHLFEPTMFLLRAVFAVASGRGIVLRQSLANLSRLLMLGASPDRFLDVLTRVARTPTFCLTKDTIIANICRIEQGKKGKNIEKHCATLYSKQHYALIVKELAHSCLTKQREQERLRLSEEQERTRIAEELERKRTAEQQNRQKGRGASRLWESNEQPKRDKHPSRTRGTISHGQQRREQRNRMHKNKLAQSHPEEHEPTRPRPRPTMQADKAATSRMLSGVLRTRS</sequence>
<keyword evidence="3" id="KW-1185">Reference proteome</keyword>
<evidence type="ECO:0000313" key="2">
    <source>
        <dbReference type="EMBL" id="KIY65386.1"/>
    </source>
</evidence>